<proteinExistence type="predicted"/>
<dbReference type="Proteomes" id="UP001501005">
    <property type="component" value="Unassembled WGS sequence"/>
</dbReference>
<feature type="transmembrane region" description="Helical" evidence="1">
    <location>
        <begin position="40"/>
        <end position="59"/>
    </location>
</feature>
<keyword evidence="3" id="KW-1185">Reference proteome</keyword>
<keyword evidence="1" id="KW-0472">Membrane</keyword>
<evidence type="ECO:0008006" key="4">
    <source>
        <dbReference type="Google" id="ProtNLM"/>
    </source>
</evidence>
<dbReference type="RefSeq" id="WP_344050473.1">
    <property type="nucleotide sequence ID" value="NZ_BAAAHG010000027.1"/>
</dbReference>
<keyword evidence="1" id="KW-0812">Transmembrane</keyword>
<evidence type="ECO:0000313" key="2">
    <source>
        <dbReference type="EMBL" id="GAA0917211.1"/>
    </source>
</evidence>
<organism evidence="2 3">
    <name type="scientific">Streptomyces thermoalcalitolerans</name>
    <dbReference type="NCBI Taxonomy" id="65605"/>
    <lineage>
        <taxon>Bacteria</taxon>
        <taxon>Bacillati</taxon>
        <taxon>Actinomycetota</taxon>
        <taxon>Actinomycetes</taxon>
        <taxon>Kitasatosporales</taxon>
        <taxon>Streptomycetaceae</taxon>
        <taxon>Streptomyces</taxon>
    </lineage>
</organism>
<protein>
    <recommendedName>
        <fullName evidence="4">Secreted protein</fullName>
    </recommendedName>
</protein>
<dbReference type="EMBL" id="BAAAHG010000027">
    <property type="protein sequence ID" value="GAA0917211.1"/>
    <property type="molecule type" value="Genomic_DNA"/>
</dbReference>
<gene>
    <name evidence="2" type="ORF">GCM10009549_33940</name>
</gene>
<feature type="transmembrane region" description="Helical" evidence="1">
    <location>
        <begin position="119"/>
        <end position="140"/>
    </location>
</feature>
<keyword evidence="1" id="KW-1133">Transmembrane helix</keyword>
<evidence type="ECO:0000256" key="1">
    <source>
        <dbReference type="SAM" id="Phobius"/>
    </source>
</evidence>
<feature type="transmembrane region" description="Helical" evidence="1">
    <location>
        <begin position="65"/>
        <end position="86"/>
    </location>
</feature>
<accession>A0ABN1NUK7</accession>
<feature type="transmembrane region" description="Helical" evidence="1">
    <location>
        <begin position="6"/>
        <end position="28"/>
    </location>
</feature>
<reference evidence="2 3" key="1">
    <citation type="journal article" date="2019" name="Int. J. Syst. Evol. Microbiol.">
        <title>The Global Catalogue of Microorganisms (GCM) 10K type strain sequencing project: providing services to taxonomists for standard genome sequencing and annotation.</title>
        <authorList>
            <consortium name="The Broad Institute Genomics Platform"/>
            <consortium name="The Broad Institute Genome Sequencing Center for Infectious Disease"/>
            <person name="Wu L."/>
            <person name="Ma J."/>
        </authorList>
    </citation>
    <scope>NUCLEOTIDE SEQUENCE [LARGE SCALE GENOMIC DNA]</scope>
    <source>
        <strain evidence="2 3">JCM 10673</strain>
    </source>
</reference>
<feature type="transmembrane region" description="Helical" evidence="1">
    <location>
        <begin position="146"/>
        <end position="171"/>
    </location>
</feature>
<sequence>MSHAVAALGTGAFAVAGCVWYVPALADLRAGADRPDSRRIAAAACVTGWAGVGAVTVLLLMADGWWAPAVAAVVGAVASATLHLYAAVQRRREAREAAQHWTRLGHVPSPGGPGRSRNVVAAVMVCGMVLSVPVAVWQAVSGPGGGAGWAVAAVTSATVMGVFLVAAGLYARATDRVAHRTAVTTGRERSRS</sequence>
<comment type="caution">
    <text evidence="2">The sequence shown here is derived from an EMBL/GenBank/DDBJ whole genome shotgun (WGS) entry which is preliminary data.</text>
</comment>
<name>A0ABN1NUK7_9ACTN</name>
<evidence type="ECO:0000313" key="3">
    <source>
        <dbReference type="Proteomes" id="UP001501005"/>
    </source>
</evidence>